<dbReference type="OrthoDB" id="1411407at2"/>
<dbReference type="GO" id="GO:0008381">
    <property type="term" value="F:mechanosensitive monoatomic ion channel activity"/>
    <property type="evidence" value="ECO:0007669"/>
    <property type="project" value="InterPro"/>
</dbReference>
<keyword evidence="1" id="KW-0812">Transmembrane</keyword>
<feature type="transmembrane region" description="Helical" evidence="1">
    <location>
        <begin position="199"/>
        <end position="220"/>
    </location>
</feature>
<comment type="caution">
    <text evidence="2">The sequence shown here is derived from an EMBL/GenBank/DDBJ whole genome shotgun (WGS) entry which is preliminary data.</text>
</comment>
<dbReference type="STRING" id="470453.B0680_07720"/>
<keyword evidence="1" id="KW-0407">Ion channel</keyword>
<feature type="transmembrane region" description="Helical" evidence="1">
    <location>
        <begin position="253"/>
        <end position="276"/>
    </location>
</feature>
<feature type="transmembrane region" description="Helical" evidence="1">
    <location>
        <begin position="158"/>
        <end position="179"/>
    </location>
</feature>
<dbReference type="AlphaFoldDB" id="A0A1T0CLI7"/>
<proteinExistence type="inferred from homology"/>
<comment type="subunit">
    <text evidence="1">Homoheptamer.</text>
</comment>
<feature type="transmembrane region" description="Helical" evidence="1">
    <location>
        <begin position="103"/>
        <end position="127"/>
    </location>
</feature>
<organism evidence="2 3">
    <name type="scientific">Moraxella pluranimalium</name>
    <dbReference type="NCBI Taxonomy" id="470453"/>
    <lineage>
        <taxon>Bacteria</taxon>
        <taxon>Pseudomonadati</taxon>
        <taxon>Pseudomonadota</taxon>
        <taxon>Gammaproteobacteria</taxon>
        <taxon>Moraxellales</taxon>
        <taxon>Moraxellaceae</taxon>
        <taxon>Moraxella</taxon>
    </lineage>
</organism>
<accession>A0A1T0CLI7</accession>
<dbReference type="InterPro" id="IPR045275">
    <property type="entry name" value="MscS_archaea/bacteria_type"/>
</dbReference>
<dbReference type="Gene3D" id="1.10.287.1260">
    <property type="match status" value="1"/>
</dbReference>
<sequence>MDFSKIAILNQSLQGPLGSIIGALIILAIGWFVAGIIRRVLAAALAKTKLDSKLSSEAGIQPISGIIADLIYWFILLIVLTMVVGRLGLNGLFTPLTNMIDKIFAFMPNAMLAGFVMFIGFIVAKIVRSMVTTVVSRLNIQALVSKAGVDSKNNLPNIAGSVVFLLTIVPFTIAALDALKVESISRPATNMLNKVMESLPNVFTALAVLVVTFLVVRLVADVIKGLVANTQLDDLPNKIGLQNVLGTKKLSDVIGCGVLVFAMLFAIIAAADLLGFGQISDIVTMFIAFGSQIILGAVILTIGFWLANLIAGVVERSEQGSKFLANIVRVLIMGLVLAMGLKAMGIADSIVNLAFGLTLGAVAVAFALSFGLGGQEAAARYLRRLQDKLEKDSNE</sequence>
<feature type="transmembrane region" description="Helical" evidence="1">
    <location>
        <begin position="323"/>
        <end position="341"/>
    </location>
</feature>
<comment type="subcellular location">
    <subcellularLocation>
        <location evidence="1">Cell inner membrane</location>
        <topology evidence="1">Multi-pass membrane protein</topology>
    </subcellularLocation>
</comment>
<comment type="function">
    <text evidence="1">Mechanosensitive channel that participates in the regulation of osmotic pressure changes within the cell, opening in response to stretch forces in the membrane lipid bilayer, without the need for other proteins. Contributes to normal resistance to hypoosmotic shock. Forms an ion channel of 1.0 nanosiemens conductance with a slight preference for anions.</text>
</comment>
<feature type="transmembrane region" description="Helical" evidence="1">
    <location>
        <begin position="353"/>
        <end position="374"/>
    </location>
</feature>
<dbReference type="EMBL" id="MUYU01000018">
    <property type="protein sequence ID" value="OOS23206.1"/>
    <property type="molecule type" value="Genomic_DNA"/>
</dbReference>
<evidence type="ECO:0000313" key="2">
    <source>
        <dbReference type="EMBL" id="OOS23206.1"/>
    </source>
</evidence>
<dbReference type="Pfam" id="PF05552">
    <property type="entry name" value="MS_channel_1st_1"/>
    <property type="match status" value="3"/>
</dbReference>
<comment type="caution">
    <text evidence="1">Lacks conserved residue(s) required for the propagation of feature annotation.</text>
</comment>
<protein>
    <recommendedName>
        <fullName evidence="1">Small-conductance mechanosensitive channel</fullName>
    </recommendedName>
</protein>
<keyword evidence="1" id="KW-1003">Cell membrane</keyword>
<keyword evidence="1" id="KW-0472">Membrane</keyword>
<keyword evidence="1" id="KW-1133">Transmembrane helix</keyword>
<dbReference type="RefSeq" id="WP_078254529.1">
    <property type="nucleotide sequence ID" value="NZ_MUYU01000018.1"/>
</dbReference>
<dbReference type="NCBIfam" id="NF033912">
    <property type="entry name" value="msc"/>
    <property type="match status" value="1"/>
</dbReference>
<keyword evidence="3" id="KW-1185">Reference proteome</keyword>
<dbReference type="InterPro" id="IPR008910">
    <property type="entry name" value="MSC_TM_helix"/>
</dbReference>
<dbReference type="GO" id="GO:0005886">
    <property type="term" value="C:plasma membrane"/>
    <property type="evidence" value="ECO:0007669"/>
    <property type="project" value="UniProtKB-SubCell"/>
</dbReference>
<dbReference type="PANTHER" id="PTHR30221:SF1">
    <property type="entry name" value="SMALL-CONDUCTANCE MECHANOSENSITIVE CHANNEL"/>
    <property type="match status" value="1"/>
</dbReference>
<comment type="similarity">
    <text evidence="1">Belongs to the MscS (TC 1.A.23) family.</text>
</comment>
<feature type="transmembrane region" description="Helical" evidence="1">
    <location>
        <begin position="20"/>
        <end position="41"/>
    </location>
</feature>
<keyword evidence="1" id="KW-0997">Cell inner membrane</keyword>
<dbReference type="Proteomes" id="UP000189800">
    <property type="component" value="Unassembled WGS sequence"/>
</dbReference>
<name>A0A1T0CLI7_9GAMM</name>
<dbReference type="PANTHER" id="PTHR30221">
    <property type="entry name" value="SMALL-CONDUCTANCE MECHANOSENSITIVE CHANNEL"/>
    <property type="match status" value="1"/>
</dbReference>
<gene>
    <name evidence="2" type="ORF">B0680_07720</name>
</gene>
<evidence type="ECO:0000313" key="3">
    <source>
        <dbReference type="Proteomes" id="UP000189800"/>
    </source>
</evidence>
<feature type="transmembrane region" description="Helical" evidence="1">
    <location>
        <begin position="282"/>
        <end position="311"/>
    </location>
</feature>
<keyword evidence="1" id="KW-0406">Ion transport</keyword>
<feature type="transmembrane region" description="Helical" evidence="1">
    <location>
        <begin position="62"/>
        <end position="83"/>
    </location>
</feature>
<evidence type="ECO:0000256" key="1">
    <source>
        <dbReference type="RuleBase" id="RU369025"/>
    </source>
</evidence>
<keyword evidence="1" id="KW-0813">Transport</keyword>
<reference evidence="2 3" key="1">
    <citation type="submission" date="2017-02" db="EMBL/GenBank/DDBJ databases">
        <title>Draft genome sequence of Moraxella pluranimalium CCUG 54913T type strain.</title>
        <authorList>
            <person name="Salva-Serra F."/>
            <person name="Engstrom-Jakobsson H."/>
            <person name="Thorell K."/>
            <person name="Jaen-Luchoro D."/>
            <person name="Gonzales-Siles L."/>
            <person name="Karlsson R."/>
            <person name="Yazdan S."/>
            <person name="Boulund F."/>
            <person name="Johnning A."/>
            <person name="Engstrand L."/>
            <person name="Kristiansson E."/>
            <person name="Moore E."/>
        </authorList>
    </citation>
    <scope>NUCLEOTIDE SEQUENCE [LARGE SCALE GENOMIC DNA]</scope>
    <source>
        <strain evidence="2 3">CCUG 54913</strain>
    </source>
</reference>